<protein>
    <submittedName>
        <fullName evidence="1">Uncharacterized protein</fullName>
    </submittedName>
</protein>
<comment type="caution">
    <text evidence="1">The sequence shown here is derived from an EMBL/GenBank/DDBJ whole genome shotgun (WGS) entry which is preliminary data.</text>
</comment>
<evidence type="ECO:0000313" key="2">
    <source>
        <dbReference type="Proteomes" id="UP001159427"/>
    </source>
</evidence>
<accession>A0ABN8LZ94</accession>
<gene>
    <name evidence="1" type="ORF">PEVE_00007677</name>
</gene>
<keyword evidence="2" id="KW-1185">Reference proteome</keyword>
<evidence type="ECO:0000313" key="1">
    <source>
        <dbReference type="EMBL" id="CAH3020556.1"/>
    </source>
</evidence>
<dbReference type="Proteomes" id="UP001159427">
    <property type="component" value="Unassembled WGS sequence"/>
</dbReference>
<reference evidence="1 2" key="1">
    <citation type="submission" date="2022-05" db="EMBL/GenBank/DDBJ databases">
        <authorList>
            <consortium name="Genoscope - CEA"/>
            <person name="William W."/>
        </authorList>
    </citation>
    <scope>NUCLEOTIDE SEQUENCE [LARGE SCALE GENOMIC DNA]</scope>
</reference>
<name>A0ABN8LZ94_9CNID</name>
<organism evidence="1 2">
    <name type="scientific">Porites evermanni</name>
    <dbReference type="NCBI Taxonomy" id="104178"/>
    <lineage>
        <taxon>Eukaryota</taxon>
        <taxon>Metazoa</taxon>
        <taxon>Cnidaria</taxon>
        <taxon>Anthozoa</taxon>
        <taxon>Hexacorallia</taxon>
        <taxon>Scleractinia</taxon>
        <taxon>Fungiina</taxon>
        <taxon>Poritidae</taxon>
        <taxon>Porites</taxon>
    </lineage>
</organism>
<sequence>MKLAEVFKLFGNSAYGKLIEALKTQTTVKEQMERTQSWAVQAEVRGHSHDRSLRKVSLRRGRQRNVQFQRPDRICGLFPSTFKLARFVEIKNNRRGVTSPFREETNAVESFHDHLVPSAGLVKVRKLWFAGGCKRLILVYPVVQRDGVIGVREVLFGQFFSFVQRFDPVKQLRSIFLGSEISGLGSLWVIARKITGKIIAANDRHSVKDSTTSHDSNTCHAIYKPRRFLGEFFILELLL</sequence>
<dbReference type="EMBL" id="CALNXI010000151">
    <property type="protein sequence ID" value="CAH3020556.1"/>
    <property type="molecule type" value="Genomic_DNA"/>
</dbReference>
<proteinExistence type="predicted"/>